<dbReference type="GO" id="GO:0005886">
    <property type="term" value="C:plasma membrane"/>
    <property type="evidence" value="ECO:0007669"/>
    <property type="project" value="TreeGrafter"/>
</dbReference>
<dbReference type="PROSITE" id="PS00662">
    <property type="entry name" value="T2SP_E"/>
    <property type="match status" value="1"/>
</dbReference>
<dbReference type="SMART" id="SM00382">
    <property type="entry name" value="AAA"/>
    <property type="match status" value="1"/>
</dbReference>
<evidence type="ECO:0000256" key="1">
    <source>
        <dbReference type="ARBA" id="ARBA00006611"/>
    </source>
</evidence>
<dbReference type="Pfam" id="PF05157">
    <property type="entry name" value="MshEN"/>
    <property type="match status" value="1"/>
</dbReference>
<dbReference type="CDD" id="cd01129">
    <property type="entry name" value="PulE-GspE-like"/>
    <property type="match status" value="1"/>
</dbReference>
<organism evidence="5 6">
    <name type="scientific">Candidatus Sungbacteria bacterium RIFCSPHIGHO2_02_FULL_49_20</name>
    <dbReference type="NCBI Taxonomy" id="1802272"/>
    <lineage>
        <taxon>Bacteria</taxon>
        <taxon>Candidatus Sungiibacteriota</taxon>
    </lineage>
</organism>
<gene>
    <name evidence="5" type="ORF">A3C12_01665</name>
</gene>
<dbReference type="PANTHER" id="PTHR30258">
    <property type="entry name" value="TYPE II SECRETION SYSTEM PROTEIN GSPE-RELATED"/>
    <property type="match status" value="1"/>
</dbReference>
<feature type="domain" description="Bacterial type II secretion system protein E" evidence="4">
    <location>
        <begin position="384"/>
        <end position="398"/>
    </location>
</feature>
<dbReference type="InterPro" id="IPR037257">
    <property type="entry name" value="T2SS_E_N_sf"/>
</dbReference>
<evidence type="ECO:0000259" key="4">
    <source>
        <dbReference type="PROSITE" id="PS00662"/>
    </source>
</evidence>
<dbReference type="InterPro" id="IPR001482">
    <property type="entry name" value="T2SS/T4SS_dom"/>
</dbReference>
<dbReference type="InterPro" id="IPR027417">
    <property type="entry name" value="P-loop_NTPase"/>
</dbReference>
<dbReference type="PANTHER" id="PTHR30258:SF1">
    <property type="entry name" value="PROTEIN TRANSPORT PROTEIN HOFB HOMOLOG"/>
    <property type="match status" value="1"/>
</dbReference>
<evidence type="ECO:0000313" key="6">
    <source>
        <dbReference type="Proteomes" id="UP000178710"/>
    </source>
</evidence>
<dbReference type="Gene3D" id="3.40.50.300">
    <property type="entry name" value="P-loop containing nucleotide triphosphate hydrolases"/>
    <property type="match status" value="1"/>
</dbReference>
<accession>A0A1G2KP82</accession>
<name>A0A1G2KP82_9BACT</name>
<protein>
    <recommendedName>
        <fullName evidence="4">Bacterial type II secretion system protein E domain-containing protein</fullName>
    </recommendedName>
</protein>
<dbReference type="Pfam" id="PF00437">
    <property type="entry name" value="T2SSE"/>
    <property type="match status" value="1"/>
</dbReference>
<evidence type="ECO:0000313" key="5">
    <source>
        <dbReference type="EMBL" id="OHA01206.1"/>
    </source>
</evidence>
<dbReference type="EMBL" id="MHQK01000033">
    <property type="protein sequence ID" value="OHA01206.1"/>
    <property type="molecule type" value="Genomic_DNA"/>
</dbReference>
<evidence type="ECO:0000256" key="3">
    <source>
        <dbReference type="ARBA" id="ARBA00022840"/>
    </source>
</evidence>
<comment type="similarity">
    <text evidence="1">Belongs to the GSP E family.</text>
</comment>
<evidence type="ECO:0000256" key="2">
    <source>
        <dbReference type="ARBA" id="ARBA00022741"/>
    </source>
</evidence>
<dbReference type="Proteomes" id="UP000178710">
    <property type="component" value="Unassembled WGS sequence"/>
</dbReference>
<dbReference type="SUPFAM" id="SSF160246">
    <property type="entry name" value="EspE N-terminal domain-like"/>
    <property type="match status" value="1"/>
</dbReference>
<proteinExistence type="inferred from homology"/>
<reference evidence="5 6" key="1">
    <citation type="journal article" date="2016" name="Nat. Commun.">
        <title>Thousands of microbial genomes shed light on interconnected biogeochemical processes in an aquifer system.</title>
        <authorList>
            <person name="Anantharaman K."/>
            <person name="Brown C.T."/>
            <person name="Hug L.A."/>
            <person name="Sharon I."/>
            <person name="Castelle C.J."/>
            <person name="Probst A.J."/>
            <person name="Thomas B.C."/>
            <person name="Singh A."/>
            <person name="Wilkins M.J."/>
            <person name="Karaoz U."/>
            <person name="Brodie E.L."/>
            <person name="Williams K.H."/>
            <person name="Hubbard S.S."/>
            <person name="Banfield J.F."/>
        </authorList>
    </citation>
    <scope>NUCLEOTIDE SEQUENCE [LARGE SCALE GENOMIC DNA]</scope>
</reference>
<dbReference type="GO" id="GO:0016887">
    <property type="term" value="F:ATP hydrolysis activity"/>
    <property type="evidence" value="ECO:0007669"/>
    <property type="project" value="TreeGrafter"/>
</dbReference>
<keyword evidence="3" id="KW-0067">ATP-binding</keyword>
<dbReference type="InterPro" id="IPR003593">
    <property type="entry name" value="AAA+_ATPase"/>
</dbReference>
<dbReference type="InterPro" id="IPR007831">
    <property type="entry name" value="T2SS_GspE_N"/>
</dbReference>
<comment type="caution">
    <text evidence="5">The sequence shown here is derived from an EMBL/GenBank/DDBJ whole genome shotgun (WGS) entry which is preliminary data.</text>
</comment>
<dbReference type="GO" id="GO:0005524">
    <property type="term" value="F:ATP binding"/>
    <property type="evidence" value="ECO:0007669"/>
    <property type="project" value="UniProtKB-KW"/>
</dbReference>
<dbReference type="SUPFAM" id="SSF52540">
    <property type="entry name" value="P-loop containing nucleoside triphosphate hydrolases"/>
    <property type="match status" value="1"/>
</dbReference>
<dbReference type="Gene3D" id="3.30.450.90">
    <property type="match status" value="1"/>
</dbReference>
<sequence length="573" mass="63012">MPRKNLLDSLVAQGVITLDDITAVKTEAKRQGVVPEDVLYQRGVDEQAVIKVKSEILGFPIKNLQGAKIPYEILREIPEESARHYQFVPMGDSEGELEIGMVHPDDVSAQQALKFISSRLRRPFKIFLITPSDFNHVLGEYKSIGGEVTKALSQFAAETKDEGLLLTGEDRDITKGFISEDAPIAKIVDVIIKHGVDGRASDVHIEPTREGVRVRFRLDGVLFTSLNLPASALHAIINRVKILTKMKIDETRVPQDGRFHARVGSKEIDFRVSTLPTPYGEKVAIRILDPDAGVKTLADLGFIGQNLEMVQRAIKRPYGMILITGPTGSGKSTTLYALLQILNREGVNIISLEDPIEYYIEGMNQSQIRPEIGYDFATGLRNILRQDPDIIMVGEIRDKETAQLAVQAALTGHLVLSTLHTNNAVGVIPRLIDMGIDPFLLPSTLILAMAQRLVRKLCPDSRTPVGEGALLQIVEDDVSKMPEKIRLEVLAKKPWAIYQGVAAASCPKGTSGRIGIFEGIMMTPELEKIITAGATETAVGEEAKRQQMITMRQDGILKVLDGIIGVQELMEVA</sequence>
<keyword evidence="2" id="KW-0547">Nucleotide-binding</keyword>
<dbReference type="Gene3D" id="3.30.300.160">
    <property type="entry name" value="Type II secretion system, protein E, N-terminal domain"/>
    <property type="match status" value="1"/>
</dbReference>
<dbReference type="AlphaFoldDB" id="A0A1G2KP82"/>